<protein>
    <recommendedName>
        <fullName evidence="8">Protein kinase domain-containing protein</fullName>
    </recommendedName>
</protein>
<dbReference type="Pfam" id="PF00069">
    <property type="entry name" value="Pkinase"/>
    <property type="match status" value="1"/>
</dbReference>
<evidence type="ECO:0000256" key="2">
    <source>
        <dbReference type="ARBA" id="ARBA00022679"/>
    </source>
</evidence>
<dbReference type="InterPro" id="IPR017441">
    <property type="entry name" value="Protein_kinase_ATP_BS"/>
</dbReference>
<dbReference type="Proteomes" id="UP001152798">
    <property type="component" value="Chromosome 3"/>
</dbReference>
<dbReference type="Gene3D" id="1.10.510.10">
    <property type="entry name" value="Transferase(Phosphotransferase) domain 1"/>
    <property type="match status" value="1"/>
</dbReference>
<dbReference type="PROSITE" id="PS00107">
    <property type="entry name" value="PROTEIN_KINASE_ATP"/>
    <property type="match status" value="1"/>
</dbReference>
<dbReference type="SMART" id="SM00220">
    <property type="entry name" value="S_TKc"/>
    <property type="match status" value="1"/>
</dbReference>
<dbReference type="PROSITE" id="PS00108">
    <property type="entry name" value="PROTEIN_KINASE_ST"/>
    <property type="match status" value="1"/>
</dbReference>
<feature type="binding site" evidence="6">
    <location>
        <position position="40"/>
    </location>
    <ligand>
        <name>ATP</name>
        <dbReference type="ChEBI" id="CHEBI:30616"/>
    </ligand>
</feature>
<dbReference type="InterPro" id="IPR000719">
    <property type="entry name" value="Prot_kinase_dom"/>
</dbReference>
<feature type="domain" description="Protein kinase" evidence="8">
    <location>
        <begin position="11"/>
        <end position="264"/>
    </location>
</feature>
<keyword evidence="3 6" id="KW-0547">Nucleotide-binding</keyword>
<evidence type="ECO:0000256" key="5">
    <source>
        <dbReference type="ARBA" id="ARBA00022840"/>
    </source>
</evidence>
<keyword evidence="4" id="KW-0418">Kinase</keyword>
<dbReference type="OrthoDB" id="4062651at2759"/>
<accession>A0A9P0ECL7</accession>
<dbReference type="InterPro" id="IPR011009">
    <property type="entry name" value="Kinase-like_dom_sf"/>
</dbReference>
<dbReference type="PANTHER" id="PTHR24345">
    <property type="entry name" value="SERINE/THREONINE-PROTEIN KINASE PLK"/>
    <property type="match status" value="1"/>
</dbReference>
<name>A0A9P0ECL7_NEZVI</name>
<dbReference type="GO" id="GO:0005634">
    <property type="term" value="C:nucleus"/>
    <property type="evidence" value="ECO:0007669"/>
    <property type="project" value="TreeGrafter"/>
</dbReference>
<evidence type="ECO:0000256" key="3">
    <source>
        <dbReference type="ARBA" id="ARBA00022741"/>
    </source>
</evidence>
<dbReference type="SUPFAM" id="SSF56112">
    <property type="entry name" value="Protein kinase-like (PK-like)"/>
    <property type="match status" value="1"/>
</dbReference>
<keyword evidence="5 6" id="KW-0067">ATP-binding</keyword>
<gene>
    <name evidence="9" type="ORF">NEZAVI_LOCUS5286</name>
</gene>
<evidence type="ECO:0000256" key="6">
    <source>
        <dbReference type="PROSITE-ProRule" id="PRU10141"/>
    </source>
</evidence>
<dbReference type="InterPro" id="IPR008271">
    <property type="entry name" value="Ser/Thr_kinase_AS"/>
</dbReference>
<evidence type="ECO:0000313" key="10">
    <source>
        <dbReference type="Proteomes" id="UP001152798"/>
    </source>
</evidence>
<evidence type="ECO:0000256" key="4">
    <source>
        <dbReference type="ARBA" id="ARBA00022777"/>
    </source>
</evidence>
<keyword evidence="1 7" id="KW-0723">Serine/threonine-protein kinase</keyword>
<evidence type="ECO:0000256" key="1">
    <source>
        <dbReference type="ARBA" id="ARBA00022527"/>
    </source>
</evidence>
<reference evidence="9" key="1">
    <citation type="submission" date="2022-01" db="EMBL/GenBank/DDBJ databases">
        <authorList>
            <person name="King R."/>
        </authorList>
    </citation>
    <scope>NUCLEOTIDE SEQUENCE</scope>
</reference>
<organism evidence="9 10">
    <name type="scientific">Nezara viridula</name>
    <name type="common">Southern green stink bug</name>
    <name type="synonym">Cimex viridulus</name>
    <dbReference type="NCBI Taxonomy" id="85310"/>
    <lineage>
        <taxon>Eukaryota</taxon>
        <taxon>Metazoa</taxon>
        <taxon>Ecdysozoa</taxon>
        <taxon>Arthropoda</taxon>
        <taxon>Hexapoda</taxon>
        <taxon>Insecta</taxon>
        <taxon>Pterygota</taxon>
        <taxon>Neoptera</taxon>
        <taxon>Paraneoptera</taxon>
        <taxon>Hemiptera</taxon>
        <taxon>Heteroptera</taxon>
        <taxon>Panheteroptera</taxon>
        <taxon>Pentatomomorpha</taxon>
        <taxon>Pentatomoidea</taxon>
        <taxon>Pentatomidae</taxon>
        <taxon>Pentatominae</taxon>
        <taxon>Nezara</taxon>
    </lineage>
</organism>
<evidence type="ECO:0000259" key="8">
    <source>
        <dbReference type="PROSITE" id="PS50011"/>
    </source>
</evidence>
<dbReference type="GO" id="GO:0005524">
    <property type="term" value="F:ATP binding"/>
    <property type="evidence" value="ECO:0007669"/>
    <property type="project" value="UniProtKB-UniRule"/>
</dbReference>
<dbReference type="PROSITE" id="PS50011">
    <property type="entry name" value="PROTEIN_KINASE_DOM"/>
    <property type="match status" value="1"/>
</dbReference>
<proteinExistence type="inferred from homology"/>
<evidence type="ECO:0000256" key="7">
    <source>
        <dbReference type="RuleBase" id="RU000304"/>
    </source>
</evidence>
<dbReference type="AlphaFoldDB" id="A0A9P0ECL7"/>
<dbReference type="EMBL" id="OV725079">
    <property type="protein sequence ID" value="CAH1394925.1"/>
    <property type="molecule type" value="Genomic_DNA"/>
</dbReference>
<sequence length="286" mass="33108">MGTVKQVTDDYEMKKVIGEGGFGQCRLVQEYSTRRNYAAKVIPTAKFKEIEWKYLENEIQLQANLKHKNIVRLIKIYPSEERCVLITELCVYGNLFNLLSDGKKKLGNPEKKHILYGIICGAEYLHQQNIIHADIKPLNVFLTRGLIAKLGDFGMAHREGEYDNLDSFGGTLNYYAPELFRIERHSKSSDVWAIGCTAYFTYSGEELYSSSLPSQQVKNLICKGVPPLENLCISKEWKNFLELMLQLNPRKRLKCRALRRQAFLYRKKSRTVNQRVLNKLVPFMLK</sequence>
<comment type="similarity">
    <text evidence="7">Belongs to the protein kinase superfamily.</text>
</comment>
<keyword evidence="2" id="KW-0808">Transferase</keyword>
<dbReference type="GO" id="GO:0004674">
    <property type="term" value="F:protein serine/threonine kinase activity"/>
    <property type="evidence" value="ECO:0007669"/>
    <property type="project" value="UniProtKB-KW"/>
</dbReference>
<keyword evidence="10" id="KW-1185">Reference proteome</keyword>
<dbReference type="FunFam" id="3.30.200.20:FF:000042">
    <property type="entry name" value="Aurora kinase A"/>
    <property type="match status" value="1"/>
</dbReference>
<evidence type="ECO:0000313" key="9">
    <source>
        <dbReference type="EMBL" id="CAH1394925.1"/>
    </source>
</evidence>